<reference evidence="2 3" key="1">
    <citation type="submission" date="2019-03" db="EMBL/GenBank/DDBJ databases">
        <title>Single cell metagenomics reveals metabolic interactions within the superorganism composed of flagellate Streblomastix strix and complex community of Bacteroidetes bacteria on its surface.</title>
        <authorList>
            <person name="Treitli S.C."/>
            <person name="Kolisko M."/>
            <person name="Husnik F."/>
            <person name="Keeling P."/>
            <person name="Hampl V."/>
        </authorList>
    </citation>
    <scope>NUCLEOTIDE SEQUENCE [LARGE SCALE GENOMIC DNA]</scope>
    <source>
        <strain evidence="2">ST1C</strain>
    </source>
</reference>
<dbReference type="Proteomes" id="UP000324800">
    <property type="component" value="Unassembled WGS sequence"/>
</dbReference>
<dbReference type="Pfam" id="PF00240">
    <property type="entry name" value="ubiquitin"/>
    <property type="match status" value="1"/>
</dbReference>
<evidence type="ECO:0000313" key="2">
    <source>
        <dbReference type="EMBL" id="KAA6380410.1"/>
    </source>
</evidence>
<protein>
    <recommendedName>
        <fullName evidence="1">Ubiquitin-like domain-containing protein</fullName>
    </recommendedName>
</protein>
<evidence type="ECO:0000313" key="3">
    <source>
        <dbReference type="Proteomes" id="UP000324800"/>
    </source>
</evidence>
<dbReference type="InterPro" id="IPR029071">
    <property type="entry name" value="Ubiquitin-like_domsf"/>
</dbReference>
<dbReference type="PANTHER" id="PTHR10666">
    <property type="entry name" value="UBIQUITIN"/>
    <property type="match status" value="1"/>
</dbReference>
<sequence>MLKRFIERELAISVQDILILKDITQHGQGKGEIRGNEWYNRKKNKVGKGANGEEWIESGNQELLIQLYSIDTQNVIIAISANEDKSKLNPPFIILGEGPNGDNATLEECKIKDRTRFCFHIKDTKRIGDEMLLFISTQIYVDDDEDGLLIEMRPSNTISELLLKMRKFDAHKDISLWMGDERLNTDPNSNPNDLQKDSRTLQQCGITNRCYLREKCEVKKGHMIQIFCKTLTGKTIALEVDTQTYLVEDAKAIIKRREEIPVQEQRLIFSGKQLEDGRLLYDFNIQKEATLHLVLRLRG</sequence>
<dbReference type="FunFam" id="3.10.20.90:FF:000160">
    <property type="entry name" value="Polyubiquitin-C"/>
    <property type="match status" value="1"/>
</dbReference>
<gene>
    <name evidence="2" type="ORF">EZS28_024063</name>
</gene>
<organism evidence="2 3">
    <name type="scientific">Streblomastix strix</name>
    <dbReference type="NCBI Taxonomy" id="222440"/>
    <lineage>
        <taxon>Eukaryota</taxon>
        <taxon>Metamonada</taxon>
        <taxon>Preaxostyla</taxon>
        <taxon>Oxymonadida</taxon>
        <taxon>Streblomastigidae</taxon>
        <taxon>Streblomastix</taxon>
    </lineage>
</organism>
<dbReference type="PRINTS" id="PR00348">
    <property type="entry name" value="UBIQUITIN"/>
</dbReference>
<dbReference type="InterPro" id="IPR000626">
    <property type="entry name" value="Ubiquitin-like_dom"/>
</dbReference>
<feature type="domain" description="Ubiquitin-like" evidence="1">
    <location>
        <begin position="224"/>
        <end position="299"/>
    </location>
</feature>
<name>A0A5J4VCZ1_9EUKA</name>
<proteinExistence type="predicted"/>
<dbReference type="SUPFAM" id="SSF54236">
    <property type="entry name" value="Ubiquitin-like"/>
    <property type="match status" value="1"/>
</dbReference>
<dbReference type="Gene3D" id="3.10.20.90">
    <property type="entry name" value="Phosphatidylinositol 3-kinase Catalytic Subunit, Chain A, domain 1"/>
    <property type="match status" value="1"/>
</dbReference>
<evidence type="ECO:0000259" key="1">
    <source>
        <dbReference type="PROSITE" id="PS50053"/>
    </source>
</evidence>
<dbReference type="EMBL" id="SNRW01007917">
    <property type="protein sequence ID" value="KAA6380410.1"/>
    <property type="molecule type" value="Genomic_DNA"/>
</dbReference>
<dbReference type="SMART" id="SM00213">
    <property type="entry name" value="UBQ"/>
    <property type="match status" value="1"/>
</dbReference>
<dbReference type="InterPro" id="IPR050158">
    <property type="entry name" value="Ubiquitin_ubiquitin-like"/>
</dbReference>
<dbReference type="InterPro" id="IPR019956">
    <property type="entry name" value="Ubiquitin_dom"/>
</dbReference>
<dbReference type="AlphaFoldDB" id="A0A5J4VCZ1"/>
<dbReference type="PROSITE" id="PS50053">
    <property type="entry name" value="UBIQUITIN_2"/>
    <property type="match status" value="1"/>
</dbReference>
<dbReference type="OrthoDB" id="267397at2759"/>
<accession>A0A5J4VCZ1</accession>
<comment type="caution">
    <text evidence="2">The sequence shown here is derived from an EMBL/GenBank/DDBJ whole genome shotgun (WGS) entry which is preliminary data.</text>
</comment>